<name>M3AXX8_PSEFD</name>
<dbReference type="SMART" id="SM00553">
    <property type="entry name" value="SEP"/>
    <property type="match status" value="1"/>
</dbReference>
<feature type="compositionally biased region" description="Polar residues" evidence="2">
    <location>
        <begin position="159"/>
        <end position="168"/>
    </location>
</feature>
<dbReference type="GO" id="GO:0007030">
    <property type="term" value="P:Golgi organization"/>
    <property type="evidence" value="ECO:0007669"/>
    <property type="project" value="TreeGrafter"/>
</dbReference>
<evidence type="ECO:0000313" key="6">
    <source>
        <dbReference type="Proteomes" id="UP000016932"/>
    </source>
</evidence>
<dbReference type="GO" id="GO:0005634">
    <property type="term" value="C:nucleus"/>
    <property type="evidence" value="ECO:0007669"/>
    <property type="project" value="TreeGrafter"/>
</dbReference>
<evidence type="ECO:0008006" key="7">
    <source>
        <dbReference type="Google" id="ProtNLM"/>
    </source>
</evidence>
<dbReference type="KEGG" id="pfj:MYCFIDRAFT_29594"/>
<dbReference type="SUPFAM" id="SSF102848">
    <property type="entry name" value="NSFL1 (p97 ATPase) cofactor p47, SEP domain"/>
    <property type="match status" value="1"/>
</dbReference>
<dbReference type="Proteomes" id="UP000016932">
    <property type="component" value="Unassembled WGS sequence"/>
</dbReference>
<proteinExistence type="predicted"/>
<dbReference type="FunFam" id="3.10.20.90:FF:000179">
    <property type="entry name" value="Plant UBX domain-containing protein 4"/>
    <property type="match status" value="1"/>
</dbReference>
<dbReference type="SMART" id="SM00166">
    <property type="entry name" value="UBX"/>
    <property type="match status" value="1"/>
</dbReference>
<dbReference type="Pfam" id="PF22566">
    <property type="entry name" value="UBA_8"/>
    <property type="match status" value="1"/>
</dbReference>
<organism evidence="5 6">
    <name type="scientific">Pseudocercospora fijiensis (strain CIRAD86)</name>
    <name type="common">Black leaf streak disease fungus</name>
    <name type="synonym">Mycosphaerella fijiensis</name>
    <dbReference type="NCBI Taxonomy" id="383855"/>
    <lineage>
        <taxon>Eukaryota</taxon>
        <taxon>Fungi</taxon>
        <taxon>Dikarya</taxon>
        <taxon>Ascomycota</taxon>
        <taxon>Pezizomycotina</taxon>
        <taxon>Dothideomycetes</taxon>
        <taxon>Dothideomycetidae</taxon>
        <taxon>Mycosphaerellales</taxon>
        <taxon>Mycosphaerellaceae</taxon>
        <taxon>Pseudocercospora</taxon>
    </lineage>
</organism>
<dbReference type="Pfam" id="PF08059">
    <property type="entry name" value="SEP"/>
    <property type="match status" value="1"/>
</dbReference>
<dbReference type="GO" id="GO:0031468">
    <property type="term" value="P:nuclear membrane reassembly"/>
    <property type="evidence" value="ECO:0007669"/>
    <property type="project" value="TreeGrafter"/>
</dbReference>
<dbReference type="Gene3D" id="3.10.20.90">
    <property type="entry name" value="Phosphatidylinositol 3-kinase Catalytic Subunit, Chain A, domain 1"/>
    <property type="match status" value="1"/>
</dbReference>
<dbReference type="InterPro" id="IPR029071">
    <property type="entry name" value="Ubiquitin-like_domsf"/>
</dbReference>
<feature type="region of interest" description="Disordered" evidence="2">
    <location>
        <begin position="253"/>
        <end position="317"/>
    </location>
</feature>
<dbReference type="SUPFAM" id="SSF46934">
    <property type="entry name" value="UBA-like"/>
    <property type="match status" value="1"/>
</dbReference>
<feature type="compositionally biased region" description="Acidic residues" evidence="2">
    <location>
        <begin position="99"/>
        <end position="109"/>
    </location>
</feature>
<dbReference type="Gene3D" id="1.10.8.10">
    <property type="entry name" value="DNA helicase RuvA subunit, C-terminal domain"/>
    <property type="match status" value="1"/>
</dbReference>
<dbReference type="InterPro" id="IPR054109">
    <property type="entry name" value="UBA_8"/>
</dbReference>
<dbReference type="Gene3D" id="3.30.420.210">
    <property type="entry name" value="SEP domain"/>
    <property type="match status" value="1"/>
</dbReference>
<evidence type="ECO:0000313" key="5">
    <source>
        <dbReference type="EMBL" id="EME81998.1"/>
    </source>
</evidence>
<evidence type="ECO:0000256" key="2">
    <source>
        <dbReference type="SAM" id="MobiDB-lite"/>
    </source>
</evidence>
<dbReference type="InterPro" id="IPR009060">
    <property type="entry name" value="UBA-like_sf"/>
</dbReference>
<dbReference type="EMBL" id="KB446559">
    <property type="protein sequence ID" value="EME81998.1"/>
    <property type="molecule type" value="Genomic_DNA"/>
</dbReference>
<dbReference type="PANTHER" id="PTHR23333">
    <property type="entry name" value="UBX DOMAIN CONTAINING PROTEIN"/>
    <property type="match status" value="1"/>
</dbReference>
<feature type="domain" description="SEP" evidence="4">
    <location>
        <begin position="196"/>
        <end position="261"/>
    </location>
</feature>
<feature type="compositionally biased region" description="Low complexity" evidence="2">
    <location>
        <begin position="59"/>
        <end position="80"/>
    </location>
</feature>
<dbReference type="GO" id="GO:0061025">
    <property type="term" value="P:membrane fusion"/>
    <property type="evidence" value="ECO:0007669"/>
    <property type="project" value="TreeGrafter"/>
</dbReference>
<gene>
    <name evidence="5" type="ORF">MYCFIDRAFT_29594</name>
</gene>
<dbReference type="PANTHER" id="PTHR23333:SF20">
    <property type="entry name" value="NSFL1 COFACTOR P47"/>
    <property type="match status" value="1"/>
</dbReference>
<dbReference type="STRING" id="383855.M3AXX8"/>
<evidence type="ECO:0000259" key="3">
    <source>
        <dbReference type="PROSITE" id="PS50033"/>
    </source>
</evidence>
<dbReference type="eggNOG" id="KOG2086">
    <property type="taxonomic scope" value="Eukaryota"/>
</dbReference>
<feature type="domain" description="UBX" evidence="3">
    <location>
        <begin position="314"/>
        <end position="389"/>
    </location>
</feature>
<dbReference type="CDD" id="cd01770">
    <property type="entry name" value="UBX_UBXN2"/>
    <property type="match status" value="1"/>
</dbReference>
<dbReference type="GO" id="GO:0043130">
    <property type="term" value="F:ubiquitin binding"/>
    <property type="evidence" value="ECO:0007669"/>
    <property type="project" value="TreeGrafter"/>
</dbReference>
<dbReference type="RefSeq" id="XP_007926928.1">
    <property type="nucleotide sequence ID" value="XM_007928737.1"/>
</dbReference>
<reference evidence="5 6" key="1">
    <citation type="journal article" date="2012" name="PLoS Pathog.">
        <title>Diverse lifestyles and strategies of plant pathogenesis encoded in the genomes of eighteen Dothideomycetes fungi.</title>
        <authorList>
            <person name="Ohm R.A."/>
            <person name="Feau N."/>
            <person name="Henrissat B."/>
            <person name="Schoch C.L."/>
            <person name="Horwitz B.A."/>
            <person name="Barry K.W."/>
            <person name="Condon B.J."/>
            <person name="Copeland A.C."/>
            <person name="Dhillon B."/>
            <person name="Glaser F."/>
            <person name="Hesse C.N."/>
            <person name="Kosti I."/>
            <person name="LaButti K."/>
            <person name="Lindquist E.A."/>
            <person name="Lucas S."/>
            <person name="Salamov A.A."/>
            <person name="Bradshaw R.E."/>
            <person name="Ciuffetti L."/>
            <person name="Hamelin R.C."/>
            <person name="Kema G.H.J."/>
            <person name="Lawrence C."/>
            <person name="Scott J.A."/>
            <person name="Spatafora J.W."/>
            <person name="Turgeon B.G."/>
            <person name="de Wit P.J.G.M."/>
            <person name="Zhong S."/>
            <person name="Goodwin S.B."/>
            <person name="Grigoriev I.V."/>
        </authorList>
    </citation>
    <scope>NUCLEOTIDE SEQUENCE [LARGE SCALE GENOMIC DNA]</scope>
    <source>
        <strain evidence="5 6">CIRAD86</strain>
    </source>
</reference>
<dbReference type="GO" id="GO:0000045">
    <property type="term" value="P:autophagosome assembly"/>
    <property type="evidence" value="ECO:0007669"/>
    <property type="project" value="TreeGrafter"/>
</dbReference>
<dbReference type="HOGENOM" id="CLU_029402_4_1_1"/>
<evidence type="ECO:0000256" key="1">
    <source>
        <dbReference type="ARBA" id="ARBA00022786"/>
    </source>
</evidence>
<evidence type="ECO:0000259" key="4">
    <source>
        <dbReference type="PROSITE" id="PS51399"/>
    </source>
</evidence>
<dbReference type="InterPro" id="IPR001012">
    <property type="entry name" value="UBX_dom"/>
</dbReference>
<accession>M3AXX8</accession>
<dbReference type="AlphaFoldDB" id="M3AXX8"/>
<dbReference type="InterPro" id="IPR036241">
    <property type="entry name" value="NSFL1C_SEP_dom_sf"/>
</dbReference>
<feature type="compositionally biased region" description="Acidic residues" evidence="2">
    <location>
        <begin position="48"/>
        <end position="58"/>
    </location>
</feature>
<keyword evidence="6" id="KW-1185">Reference proteome</keyword>
<dbReference type="InterPro" id="IPR012989">
    <property type="entry name" value="SEP_domain"/>
</dbReference>
<dbReference type="FunFam" id="3.30.420.210:FF:000002">
    <property type="entry name" value="UBX domain-containing protein 1"/>
    <property type="match status" value="1"/>
</dbReference>
<dbReference type="PROSITE" id="PS51399">
    <property type="entry name" value="SEP"/>
    <property type="match status" value="1"/>
</dbReference>
<dbReference type="VEuPathDB" id="FungiDB:MYCFIDRAFT_29594"/>
<dbReference type="SUPFAM" id="SSF54236">
    <property type="entry name" value="Ubiquitin-like"/>
    <property type="match status" value="1"/>
</dbReference>
<feature type="region of interest" description="Disordered" evidence="2">
    <location>
        <begin position="40"/>
        <end position="196"/>
    </location>
</feature>
<dbReference type="GO" id="GO:0043161">
    <property type="term" value="P:proteasome-mediated ubiquitin-dependent protein catabolic process"/>
    <property type="evidence" value="ECO:0007669"/>
    <property type="project" value="TreeGrafter"/>
</dbReference>
<feature type="compositionally biased region" description="Low complexity" evidence="2">
    <location>
        <begin position="285"/>
        <end position="309"/>
    </location>
</feature>
<protein>
    <recommendedName>
        <fullName evidence="7">UBX domain-containing protein</fullName>
    </recommendedName>
</protein>
<dbReference type="PROSITE" id="PS50033">
    <property type="entry name" value="UBX"/>
    <property type="match status" value="1"/>
</dbReference>
<keyword evidence="1" id="KW-0833">Ubl conjugation pathway</keyword>
<dbReference type="CDD" id="cd14348">
    <property type="entry name" value="UBA_p47"/>
    <property type="match status" value="1"/>
</dbReference>
<dbReference type="GO" id="GO:0005829">
    <property type="term" value="C:cytosol"/>
    <property type="evidence" value="ECO:0007669"/>
    <property type="project" value="TreeGrafter"/>
</dbReference>
<dbReference type="Pfam" id="PF00789">
    <property type="entry name" value="UBX"/>
    <property type="match status" value="1"/>
</dbReference>
<sequence length="393" mass="42301">MDSDQQDKIAQFSAVTGANPSAAQTALNAANWDLEQAVGLYFAANEEHEGEEDDEEDAAPTPATQPTSAQSAPSSSSRTTRGGGNGSRMRTLRDLQSGGDEDDEKDENQDMFAGGEKSGLAVQNPGEGNQPIDHFRNIMNQARQNRDRPPGEADEQEQPRSANFSGRAQTLGGDDAPSRVVEDPEASRSQRRTLPRVTRTLHLWADGVSIDDGPLLRFDDPANQNIMSEINQGRAPKALLDVEPDQEVDLNLDPHKGENYVAPKPKYKPFGGSGQRLGSPTPGIASSSTHAAAPSSSGAATSAPAEAPENTVDESQPTLQIQVRLGDGTRLSSRFNTTQTIGDVYEFVTAAQPNARPWVLQTTFPPQELTDKTKVLGEMNDFKRGGVVVQKWK</sequence>
<dbReference type="GeneID" id="19338703"/>
<feature type="compositionally biased region" description="Basic and acidic residues" evidence="2">
    <location>
        <begin position="176"/>
        <end position="188"/>
    </location>
</feature>
<dbReference type="OrthoDB" id="25887at2759"/>